<organism evidence="1">
    <name type="scientific">uncultured Streptomyces sp</name>
    <dbReference type="NCBI Taxonomy" id="174707"/>
    <lineage>
        <taxon>Bacteria</taxon>
        <taxon>Bacillati</taxon>
        <taxon>Actinomycetota</taxon>
        <taxon>Actinomycetes</taxon>
        <taxon>Kitasatosporales</taxon>
        <taxon>Streptomycetaceae</taxon>
        <taxon>Streptomyces</taxon>
        <taxon>environmental samples</taxon>
    </lineage>
</organism>
<sequence length="123" mass="12662">MVDSAPIDVSADGPSTGRLAIDIGADVAEGYYPIVVTATAGDYERVQQVTVRVTDEGGFARAMNVIATATAETRGEADFDTAGNSYAREELAKVSLSPGSAFSVGELDATWPASPAGYADAVR</sequence>
<name>A0A060C1M6_9ACTN</name>
<feature type="non-terminal residue" evidence="1">
    <location>
        <position position="123"/>
    </location>
</feature>
<dbReference type="AlphaFoldDB" id="A0A060C1M6"/>
<protein>
    <submittedName>
        <fullName evidence="1">CAZy families GH92 protein</fullName>
    </submittedName>
</protein>
<dbReference type="EMBL" id="KF119390">
    <property type="protein sequence ID" value="AIA86656.1"/>
    <property type="molecule type" value="Genomic_DNA"/>
</dbReference>
<reference evidence="1" key="1">
    <citation type="journal article" date="2013" name="Environ. Microbiol.">
        <title>Seasonally variable intestinal metagenomes of the red palm weevil (Rhynchophorus ferrugineus).</title>
        <authorList>
            <person name="Jia S."/>
            <person name="Zhang X."/>
            <person name="Zhang G."/>
            <person name="Yin A."/>
            <person name="Zhang S."/>
            <person name="Li F."/>
            <person name="Wang L."/>
            <person name="Zhao D."/>
            <person name="Yun Q."/>
            <person name="Tala"/>
            <person name="Wang J."/>
            <person name="Sun G."/>
            <person name="Baabdullah M."/>
            <person name="Yu X."/>
            <person name="Hu S."/>
            <person name="Al-Mssallem I.S."/>
            <person name="Yu J."/>
        </authorList>
    </citation>
    <scope>NUCLEOTIDE SEQUENCE</scope>
</reference>
<proteinExistence type="predicted"/>
<evidence type="ECO:0000313" key="1">
    <source>
        <dbReference type="EMBL" id="AIA86656.1"/>
    </source>
</evidence>
<accession>A0A060C1M6</accession>